<organism evidence="1 2">
    <name type="scientific">Flavobacterium frigoritolerans</name>
    <dbReference type="NCBI Taxonomy" id="2987686"/>
    <lineage>
        <taxon>Bacteria</taxon>
        <taxon>Pseudomonadati</taxon>
        <taxon>Bacteroidota</taxon>
        <taxon>Flavobacteriia</taxon>
        <taxon>Flavobacteriales</taxon>
        <taxon>Flavobacteriaceae</taxon>
        <taxon>Flavobacterium</taxon>
    </lineage>
</organism>
<sequence>MYVFSFEKLEVWQNSRMFVLDIYKLTSNFPSNETFGITSQIKRSSSSITTNIAEGTSRNTNKDKAHFLTISYSSAMETLNHLIISKDLNYISEDDYINCRGKIEKICNQINSLKKYYLSKEQNTASDKCLHD</sequence>
<dbReference type="CDD" id="cd16377">
    <property type="entry name" value="23S_rRNA_IVP_like"/>
    <property type="match status" value="1"/>
</dbReference>
<evidence type="ECO:0000313" key="2">
    <source>
        <dbReference type="Proteomes" id="UP001151133"/>
    </source>
</evidence>
<name>A0A9X3C0I4_9FLAO</name>
<reference evidence="1" key="1">
    <citation type="submission" date="2022-10" db="EMBL/GenBank/DDBJ databases">
        <title>Two novel species of Flavobacterium.</title>
        <authorList>
            <person name="Liu Q."/>
            <person name="Xin Y.-H."/>
        </authorList>
    </citation>
    <scope>NUCLEOTIDE SEQUENCE</scope>
    <source>
        <strain evidence="1">LS1R47</strain>
    </source>
</reference>
<gene>
    <name evidence="1" type="ORF">OIU80_01095</name>
</gene>
<dbReference type="Gene3D" id="1.20.1440.60">
    <property type="entry name" value="23S rRNA-intervening sequence"/>
    <property type="match status" value="1"/>
</dbReference>
<dbReference type="Pfam" id="PF05635">
    <property type="entry name" value="23S_rRNA_IVP"/>
    <property type="match status" value="1"/>
</dbReference>
<dbReference type="NCBIfam" id="TIGR02436">
    <property type="entry name" value="four helix bundle protein"/>
    <property type="match status" value="1"/>
</dbReference>
<dbReference type="AlphaFoldDB" id="A0A9X3C0I4"/>
<dbReference type="Proteomes" id="UP001151133">
    <property type="component" value="Unassembled WGS sequence"/>
</dbReference>
<proteinExistence type="predicted"/>
<dbReference type="PANTHER" id="PTHR38471:SF2">
    <property type="entry name" value="FOUR HELIX BUNDLE PROTEIN"/>
    <property type="match status" value="1"/>
</dbReference>
<dbReference type="InterPro" id="IPR012657">
    <property type="entry name" value="23S_rRNA-intervening_sequence"/>
</dbReference>
<dbReference type="InterPro" id="IPR036583">
    <property type="entry name" value="23S_rRNA_IVS_sf"/>
</dbReference>
<dbReference type="SUPFAM" id="SSF158446">
    <property type="entry name" value="IVS-encoded protein-like"/>
    <property type="match status" value="1"/>
</dbReference>
<comment type="caution">
    <text evidence="1">The sequence shown here is derived from an EMBL/GenBank/DDBJ whole genome shotgun (WGS) entry which is preliminary data.</text>
</comment>
<accession>A0A9X3C0I4</accession>
<keyword evidence="2" id="KW-1185">Reference proteome</keyword>
<dbReference type="EMBL" id="JAOZEV010000001">
    <property type="protein sequence ID" value="MCV9930866.1"/>
    <property type="molecule type" value="Genomic_DNA"/>
</dbReference>
<protein>
    <submittedName>
        <fullName evidence="1">Four helix bundle protein</fullName>
    </submittedName>
</protein>
<dbReference type="RefSeq" id="WP_264285268.1">
    <property type="nucleotide sequence ID" value="NZ_JAOZEV010000001.1"/>
</dbReference>
<dbReference type="PANTHER" id="PTHR38471">
    <property type="entry name" value="FOUR HELIX BUNDLE PROTEIN"/>
    <property type="match status" value="1"/>
</dbReference>
<evidence type="ECO:0000313" key="1">
    <source>
        <dbReference type="EMBL" id="MCV9930866.1"/>
    </source>
</evidence>